<dbReference type="InterPro" id="IPR004860">
    <property type="entry name" value="LAGLIDADG_dom"/>
</dbReference>
<dbReference type="GO" id="GO:0016539">
    <property type="term" value="P:intein-mediated protein splicing"/>
    <property type="evidence" value="ECO:0007669"/>
    <property type="project" value="InterPro"/>
</dbReference>
<dbReference type="PROSITE" id="PS50817">
    <property type="entry name" value="INTEIN_N_TER"/>
    <property type="match status" value="1"/>
</dbReference>
<dbReference type="PROSITE" id="PS50818">
    <property type="entry name" value="INTEIN_C_TER"/>
    <property type="match status" value="1"/>
</dbReference>
<evidence type="ECO:0000313" key="6">
    <source>
        <dbReference type="EMBL" id="OHA58043.1"/>
    </source>
</evidence>
<feature type="coiled-coil region" evidence="4">
    <location>
        <begin position="727"/>
        <end position="862"/>
    </location>
</feature>
<dbReference type="GO" id="GO:0005524">
    <property type="term" value="F:ATP binding"/>
    <property type="evidence" value="ECO:0007669"/>
    <property type="project" value="InterPro"/>
</dbReference>
<evidence type="ECO:0000313" key="7">
    <source>
        <dbReference type="Proteomes" id="UP000176222"/>
    </source>
</evidence>
<dbReference type="InterPro" id="IPR003395">
    <property type="entry name" value="RecF/RecN/SMC_N"/>
</dbReference>
<sequence>MQLKSLEIGGFKSFGKKSSLFFDAPITAVVGPNGSGKCVDGSTLIQLEDGSVISIKELFLKANRVPSFVEQYDDGMAIKGNGSIKVASLNLETLKTEWQPISAFIRRTAPTSMIDITTRSGRVIKATPYHPLFSYVNDRVETLRADAIKIGEKIAVPRIITTEGQLQPLLMFEIATMFGPEEGIYVPYSSALLGVLDSQMELLGIKTTTAFARVCGTPEKVFARLRQTQALPACYLPNLYRGNVFESALSQRVLKSRGSGTMKVPEYLDKEFARFLGYIISEGRVSRSAQVWFVNEEPEIIDDFIDCSKHCFDLEPHVFSYKKGTKDVIIFSKILTKLLDRMFGLKIDGGSRDKIVPPQIFQSPQNVITAFLSALYSGDGYFHLIERPKRQQYIEYSTASEDLARGVATLLLRLGIVALIRKNNKCATNTKAKTKRIYWSVFVYGNEQISRFVEIIKPYGRKRTVAEKMHLLNIDNSNPNLDLLPKNILEDVRSLVKEAQINVKSARKILPLLGAYCERRCLPSRQGVIKILEFVKKNGQINPRTSLYFKRLKTIAESDILWDEIIAIKTENGKDYVYDLTVEGNHNFIANNFFVHNSNIAEAFRWVLGEQSLKSLRGKRGEDLIFSGPVANSRLNRASVSVVFDNADRHFDLDFDEVKITREVFRDGLNEYSINGTVVRLRDILELLSKISLGASGHHIISQGEADRVLTASPIERRTMIEEALGLKLYQWKLDESEKKLAKTEDNKKQVESLRREIAPHLKFLKKQVEKIEKADELRRELKVLYREYLKREKVHIDFWQKKLSGEKQSLLEELRSLDERINLLSQKLHADNSASVEQKKIIEAEQALRALRLRRDEISRSLGRLEGLIEVKTARLSAGPEDETDRPISLSAVRNLAGKITEDLAKAEQAPDFSLARQILAEIRRRFDDFFGAYNRPKEETNLEAEVAKLQTEKKTLENEIESSSTEEKNILAKIAELKQAIKTEEDSTRGAERELFELKTRRGELSSKRGEWQAREETIRREEEDFQREIQEGLVLVDREILMFENEVVSIDEVLAEDRRVQEERRRQVEKVKIRLEDMGAERGDVLEEFKEVTERDTHLEKELGDLEASANSLKQVMLELRTKIDVEFKEGIIKINSAFQQFFAEMFGGGSAKLEVVAPVVRKNREARLLSDDEVMLEMDKEEVVVGKEGIDINVTLPRKKIKGLAMLSGGERALTSIALLFAMSQVNPPPFLILDETDAALDEANSRKYGQMVVNLSKSSQLIVITHNRETMTHAGILYGVTMGSDGVSRLLSIKFDEATAYAK</sequence>
<comment type="caution">
    <text evidence="6">The sequence shown here is derived from an EMBL/GenBank/DDBJ whole genome shotgun (WGS) entry which is preliminary data.</text>
</comment>
<dbReference type="InterPro" id="IPR006141">
    <property type="entry name" value="Intein_N"/>
</dbReference>
<dbReference type="InterPro" id="IPR006142">
    <property type="entry name" value="INTEIN"/>
</dbReference>
<dbReference type="InterPro" id="IPR027417">
    <property type="entry name" value="P-loop_NTPase"/>
</dbReference>
<dbReference type="InterPro" id="IPR024704">
    <property type="entry name" value="SMC"/>
</dbReference>
<dbReference type="PIRSF" id="PIRSF005719">
    <property type="entry name" value="SMC"/>
    <property type="match status" value="1"/>
</dbReference>
<dbReference type="InterPro" id="IPR003587">
    <property type="entry name" value="Hint_dom_N"/>
</dbReference>
<keyword evidence="2" id="KW-0651">Protein splicing</keyword>
<dbReference type="SUPFAM" id="SSF55608">
    <property type="entry name" value="Homing endonucleases"/>
    <property type="match status" value="1"/>
</dbReference>
<evidence type="ECO:0000256" key="4">
    <source>
        <dbReference type="SAM" id="Coils"/>
    </source>
</evidence>
<evidence type="ECO:0000256" key="1">
    <source>
        <dbReference type="ARBA" id="ARBA00022813"/>
    </source>
</evidence>
<dbReference type="CDD" id="cd00081">
    <property type="entry name" value="Hint"/>
    <property type="match status" value="2"/>
</dbReference>
<dbReference type="Gene3D" id="2.170.16.10">
    <property type="entry name" value="Hedgehog/Intein (Hint) domain"/>
    <property type="match status" value="2"/>
</dbReference>
<protein>
    <recommendedName>
        <fullName evidence="5">DOD-type homing endonuclease domain-containing protein</fullName>
    </recommendedName>
</protein>
<dbReference type="Pfam" id="PF14890">
    <property type="entry name" value="Intein_splicing"/>
    <property type="match status" value="1"/>
</dbReference>
<dbReference type="SMART" id="SM00305">
    <property type="entry name" value="HintC"/>
    <property type="match status" value="1"/>
</dbReference>
<evidence type="ECO:0000256" key="2">
    <source>
        <dbReference type="ARBA" id="ARBA00023000"/>
    </source>
</evidence>
<organism evidence="6 7">
    <name type="scientific">Candidatus Vogelbacteria bacterium RIFOXYB1_FULL_42_16</name>
    <dbReference type="NCBI Taxonomy" id="1802436"/>
    <lineage>
        <taxon>Bacteria</taxon>
        <taxon>Candidatus Vogeliibacteriota</taxon>
    </lineage>
</organism>
<dbReference type="InterPro" id="IPR003586">
    <property type="entry name" value="Hint_dom_C"/>
</dbReference>
<dbReference type="InterPro" id="IPR004042">
    <property type="entry name" value="Intein_endonuc_central"/>
</dbReference>
<gene>
    <name evidence="6" type="ORF">A2370_01620</name>
</gene>
<keyword evidence="1" id="KW-0068">Autocatalytic cleavage</keyword>
<evidence type="ECO:0000259" key="5">
    <source>
        <dbReference type="PROSITE" id="PS50819"/>
    </source>
</evidence>
<dbReference type="Proteomes" id="UP000176222">
    <property type="component" value="Unassembled WGS sequence"/>
</dbReference>
<dbReference type="NCBIfam" id="TIGR01445">
    <property type="entry name" value="intein_Nterm"/>
    <property type="match status" value="1"/>
</dbReference>
<dbReference type="GO" id="GO:0004519">
    <property type="term" value="F:endonuclease activity"/>
    <property type="evidence" value="ECO:0007669"/>
    <property type="project" value="InterPro"/>
</dbReference>
<dbReference type="EMBL" id="MHTH01000015">
    <property type="protein sequence ID" value="OHA58043.1"/>
    <property type="molecule type" value="Genomic_DNA"/>
</dbReference>
<dbReference type="PRINTS" id="PR00379">
    <property type="entry name" value="INTEIN"/>
</dbReference>
<evidence type="ECO:0000256" key="3">
    <source>
        <dbReference type="ARBA" id="ARBA00023054"/>
    </source>
</evidence>
<dbReference type="Gene3D" id="3.40.50.300">
    <property type="entry name" value="P-loop containing nucleotide triphosphate hydrolases"/>
    <property type="match status" value="3"/>
</dbReference>
<dbReference type="Gene3D" id="3.10.28.10">
    <property type="entry name" value="Homing endonucleases"/>
    <property type="match status" value="1"/>
</dbReference>
<dbReference type="PANTHER" id="PTHR43977">
    <property type="entry name" value="STRUCTURAL MAINTENANCE OF CHROMOSOMES PROTEIN 3"/>
    <property type="match status" value="1"/>
</dbReference>
<proteinExistence type="predicted"/>
<dbReference type="PROSITE" id="PS50819">
    <property type="entry name" value="INTEIN_ENDONUCLEASE"/>
    <property type="match status" value="1"/>
</dbReference>
<dbReference type="Pfam" id="PF14528">
    <property type="entry name" value="LAGLIDADG_3"/>
    <property type="match status" value="1"/>
</dbReference>
<dbReference type="SUPFAM" id="SSF52540">
    <property type="entry name" value="P-loop containing nucleoside triphosphate hydrolases"/>
    <property type="match status" value="2"/>
</dbReference>
<dbReference type="GO" id="GO:0016887">
    <property type="term" value="F:ATP hydrolysis activity"/>
    <property type="evidence" value="ECO:0007669"/>
    <property type="project" value="InterPro"/>
</dbReference>
<dbReference type="SMART" id="SM00306">
    <property type="entry name" value="HintN"/>
    <property type="match status" value="1"/>
</dbReference>
<dbReference type="InterPro" id="IPR036844">
    <property type="entry name" value="Hint_dom_sf"/>
</dbReference>
<dbReference type="InterPro" id="IPR030934">
    <property type="entry name" value="Intein_C"/>
</dbReference>
<dbReference type="STRING" id="1802436.A2370_01620"/>
<accession>A0A1G2QCA6</accession>
<dbReference type="SUPFAM" id="SSF51294">
    <property type="entry name" value="Hedgehog/intein (Hint) domain"/>
    <property type="match status" value="1"/>
</dbReference>
<keyword evidence="3 4" id="KW-0175">Coiled coil</keyword>
<dbReference type="Pfam" id="PF02463">
    <property type="entry name" value="SMC_N"/>
    <property type="match status" value="1"/>
</dbReference>
<reference evidence="6 7" key="1">
    <citation type="journal article" date="2016" name="Nat. Commun.">
        <title>Thousands of microbial genomes shed light on interconnected biogeochemical processes in an aquifer system.</title>
        <authorList>
            <person name="Anantharaman K."/>
            <person name="Brown C.T."/>
            <person name="Hug L.A."/>
            <person name="Sharon I."/>
            <person name="Castelle C.J."/>
            <person name="Probst A.J."/>
            <person name="Thomas B.C."/>
            <person name="Singh A."/>
            <person name="Wilkins M.J."/>
            <person name="Karaoz U."/>
            <person name="Brodie E.L."/>
            <person name="Williams K.H."/>
            <person name="Hubbard S.S."/>
            <person name="Banfield J.F."/>
        </authorList>
    </citation>
    <scope>NUCLEOTIDE SEQUENCE [LARGE SCALE GENOMIC DNA]</scope>
</reference>
<dbReference type="InterPro" id="IPR027434">
    <property type="entry name" value="Homing_endonucl"/>
</dbReference>
<feature type="domain" description="DOD-type homing endonuclease" evidence="5">
    <location>
        <begin position="275"/>
        <end position="416"/>
    </location>
</feature>
<dbReference type="NCBIfam" id="TIGR01443">
    <property type="entry name" value="intein_Cterm"/>
    <property type="match status" value="1"/>
</dbReference>
<name>A0A1G2QCA6_9BACT</name>
<feature type="coiled-coil region" evidence="4">
    <location>
        <begin position="941"/>
        <end position="996"/>
    </location>
</feature>